<evidence type="ECO:0000259" key="13">
    <source>
        <dbReference type="PROSITE" id="PS50053"/>
    </source>
</evidence>
<name>A0A8C7J1P4_ONCKI</name>
<evidence type="ECO:0000313" key="15">
    <source>
        <dbReference type="Proteomes" id="UP000694557"/>
    </source>
</evidence>
<evidence type="ECO:0000256" key="6">
    <source>
        <dbReference type="ARBA" id="ARBA00022525"/>
    </source>
</evidence>
<evidence type="ECO:0000256" key="11">
    <source>
        <dbReference type="ARBA" id="ARBA00030033"/>
    </source>
</evidence>
<evidence type="ECO:0000256" key="10">
    <source>
        <dbReference type="ARBA" id="ARBA00023242"/>
    </source>
</evidence>
<dbReference type="InterPro" id="IPR000626">
    <property type="entry name" value="Ubiquitin-like_dom"/>
</dbReference>
<feature type="compositionally biased region" description="Basic and acidic residues" evidence="12">
    <location>
        <begin position="1182"/>
        <end position="1192"/>
    </location>
</feature>
<feature type="compositionally biased region" description="Low complexity" evidence="12">
    <location>
        <begin position="337"/>
        <end position="346"/>
    </location>
</feature>
<feature type="compositionally biased region" description="Low complexity" evidence="12">
    <location>
        <begin position="493"/>
        <end position="505"/>
    </location>
</feature>
<dbReference type="GO" id="GO:0006325">
    <property type="term" value="P:chromatin organization"/>
    <property type="evidence" value="ECO:0007669"/>
    <property type="project" value="UniProtKB-KW"/>
</dbReference>
<dbReference type="Proteomes" id="UP000694557">
    <property type="component" value="Unassembled WGS sequence"/>
</dbReference>
<evidence type="ECO:0000256" key="2">
    <source>
        <dbReference type="ARBA" id="ARBA00004514"/>
    </source>
</evidence>
<dbReference type="GO" id="GO:0071818">
    <property type="term" value="C:BAT3 complex"/>
    <property type="evidence" value="ECO:0007669"/>
    <property type="project" value="TreeGrafter"/>
</dbReference>
<evidence type="ECO:0000256" key="5">
    <source>
        <dbReference type="ARBA" id="ARBA00022490"/>
    </source>
</evidence>
<dbReference type="PANTHER" id="PTHR15204">
    <property type="entry name" value="LARGE PROLINE-RICH PROTEIN BAG6"/>
    <property type="match status" value="1"/>
</dbReference>
<feature type="compositionally biased region" description="Polar residues" evidence="12">
    <location>
        <begin position="1300"/>
        <end position="1316"/>
    </location>
</feature>
<feature type="compositionally biased region" description="Low complexity" evidence="12">
    <location>
        <begin position="732"/>
        <end position="751"/>
    </location>
</feature>
<reference evidence="14" key="2">
    <citation type="submission" date="2025-09" db="UniProtKB">
        <authorList>
            <consortium name="Ensembl"/>
        </authorList>
    </citation>
    <scope>IDENTIFICATION</scope>
</reference>
<feature type="region of interest" description="Disordered" evidence="12">
    <location>
        <begin position="824"/>
        <end position="866"/>
    </location>
</feature>
<feature type="compositionally biased region" description="Low complexity" evidence="12">
    <location>
        <begin position="189"/>
        <end position="204"/>
    </location>
</feature>
<feature type="region of interest" description="Disordered" evidence="12">
    <location>
        <begin position="296"/>
        <end position="359"/>
    </location>
</feature>
<dbReference type="InterPro" id="IPR021925">
    <property type="entry name" value="BAG6"/>
</dbReference>
<sequence length="1316" mass="139644">MADNDRNLVNFDVSADEDLTDTGSYTDDGDSSSWEEFADYVRSGPIQPYLFEPMVGDTSPPRRRDYDTDETEEEEQEERVPVTDPPRVNVTMEEPGADIEVTVKTLDSQSRSYTVGGQLTVKEFKEHIATSVGIPVDKQRLIYQGRVLQDERTLTEYNVGGKVIHLVERAPPQPSQPGSGSGVAEAGATPSSTTSQGTSQVPPQDRNANSYVMLGTFNLPVNVMDPQQIQMSVQQMMSGLGENARNARVSTSTGSNGSMNVHIDMDQSVQSEPRLRLLLAENLLRDTNALIERMEGQPSGTSAQPDSAAAAPPPSSSSTPSPSTQPMDTSPPPSTTPPSFSSSTQTEGAAQAGPNHPSPAELVEMLSELRRVEERLQPFVQRTHTILESATTAEYANAEREEDQRILNLVGEALRLLGNALVALSDLRCNLLSPTPRHLHVIRPMSHYTSPVSMPGAVHHHIPLHMNLGATVTMASNGRPATEEQAQPSQAAGQSDQPGQGQTSPSQPPPSNQQAGQGQPGPRVIRISHQTMPVVMMQMNTDDSGVPQAAGQPNAAGMGQPGFQMPPGVQMNPDFMQSIMQQIAQYTEAVAAATGGTIPGQPLQPTPPGSTTTSSTTTGPNTPTTTTTTTGPNTPATTPTAPPPPSPGAPQARVVFTRPTFAPRVPPPAFGTRGATINLRASVPPMMGQQPGQPFPPAALNQMISGLVGQLLMPGQMAGQTAATSASHTFSSASHTFSSSSSNSSSSSSGPIPTPAPAPSTTVPPGQSGAIPTMPQGAPPDLAQLLGSLLGTAGTVPGAMGPSITVTMPGVPAFVQGVSDFMQASGPAFPPPPNGAQQPLVSGTPTPPPGTTPNPPTGDGAGAQGEALNPELFTGIVQGVLSTMMGSLGSPQSNTESIAQFIQRLSETSNIFTPGTGDAMGFFGDLLTLVCQNFSMVDLVLLLHGQNQPLGRIQTQLSQFFTQHYLNGSEPTDHNVAAAADGLINELEEYITESFSSVAVLEGVNVTQTNLSFFRRQLTRIATHILRCTDNTFGPQLLQMCNQGLFECLALNLYCLRGEQSALTSVINHRIRTLSTDMNPSLVNWLTSMMTMRLQVILEHIPVTEDQILHYAVHTQQGEASNAQEPQRAQIIEMEDTHSPAPATTAEEAMASSQETRAEPRETGATGGSAPLGGAMAAAEASGREEPGRETEAWAAAVPAEWVPIIRHDLITQRKMKAQPPMSDAYLHGMPAKRRKTGQGDGALLSLSDAVSRAARTAEVRPVTSPDHLQEELDSPELQEAYAEQVKKDIKKRVREDPDFSSQQFPNTHRAFSSDS</sequence>
<dbReference type="InterPro" id="IPR029071">
    <property type="entry name" value="Ubiquitin-like_domsf"/>
</dbReference>
<evidence type="ECO:0000256" key="9">
    <source>
        <dbReference type="ARBA" id="ARBA00023186"/>
    </source>
</evidence>
<organism evidence="14 15">
    <name type="scientific">Oncorhynchus kisutch</name>
    <name type="common">Coho salmon</name>
    <name type="synonym">Salmo kisutch</name>
    <dbReference type="NCBI Taxonomy" id="8019"/>
    <lineage>
        <taxon>Eukaryota</taxon>
        <taxon>Metazoa</taxon>
        <taxon>Chordata</taxon>
        <taxon>Craniata</taxon>
        <taxon>Vertebrata</taxon>
        <taxon>Euteleostomi</taxon>
        <taxon>Actinopterygii</taxon>
        <taxon>Neopterygii</taxon>
        <taxon>Teleostei</taxon>
        <taxon>Protacanthopterygii</taxon>
        <taxon>Salmoniformes</taxon>
        <taxon>Salmonidae</taxon>
        <taxon>Salmoninae</taxon>
        <taxon>Oncorhynchus</taxon>
    </lineage>
</organism>
<keyword evidence="15" id="KW-1185">Reference proteome</keyword>
<dbReference type="Pfam" id="PF12057">
    <property type="entry name" value="BAG6"/>
    <property type="match status" value="1"/>
</dbReference>
<dbReference type="Ensembl" id="ENSOKIT00005087569.1">
    <property type="protein sequence ID" value="ENSOKIP00005082050.1"/>
    <property type="gene ID" value="ENSOKIG00005035560.1"/>
</dbReference>
<dbReference type="GO" id="GO:0051787">
    <property type="term" value="F:misfolded protein binding"/>
    <property type="evidence" value="ECO:0007669"/>
    <property type="project" value="TreeGrafter"/>
</dbReference>
<keyword evidence="10" id="KW-0539">Nucleus</keyword>
<dbReference type="CDD" id="cd01809">
    <property type="entry name" value="Ubl_BAG6"/>
    <property type="match status" value="1"/>
</dbReference>
<feature type="region of interest" description="Disordered" evidence="12">
    <location>
        <begin position="1"/>
        <end position="33"/>
    </location>
</feature>
<proteinExistence type="predicted"/>
<dbReference type="GO" id="GO:0036503">
    <property type="term" value="P:ERAD pathway"/>
    <property type="evidence" value="ECO:0007669"/>
    <property type="project" value="TreeGrafter"/>
</dbReference>
<feature type="region of interest" description="Disordered" evidence="12">
    <location>
        <begin position="595"/>
        <end position="652"/>
    </location>
</feature>
<feature type="compositionally biased region" description="Acidic residues" evidence="12">
    <location>
        <begin position="67"/>
        <end position="77"/>
    </location>
</feature>
<dbReference type="SMART" id="SM00213">
    <property type="entry name" value="UBQ"/>
    <property type="match status" value="1"/>
</dbReference>
<evidence type="ECO:0000256" key="3">
    <source>
        <dbReference type="ARBA" id="ARBA00004550"/>
    </source>
</evidence>
<feature type="compositionally biased region" description="Low complexity" evidence="12">
    <location>
        <begin position="301"/>
        <end position="328"/>
    </location>
</feature>
<dbReference type="GO" id="GO:0006915">
    <property type="term" value="P:apoptotic process"/>
    <property type="evidence" value="ECO:0007669"/>
    <property type="project" value="UniProtKB-KW"/>
</dbReference>
<dbReference type="SUPFAM" id="SSF54236">
    <property type="entry name" value="Ubiquitin-like"/>
    <property type="match status" value="1"/>
</dbReference>
<dbReference type="PANTHER" id="PTHR15204:SF0">
    <property type="entry name" value="LARGE PROLINE-RICH PROTEIN BAG6"/>
    <property type="match status" value="1"/>
</dbReference>
<keyword evidence="6" id="KW-0964">Secreted</keyword>
<feature type="compositionally biased region" description="Low complexity" evidence="12">
    <location>
        <begin position="512"/>
        <end position="522"/>
    </location>
</feature>
<keyword evidence="5" id="KW-0963">Cytoplasm</keyword>
<evidence type="ECO:0000256" key="4">
    <source>
        <dbReference type="ARBA" id="ARBA00022448"/>
    </source>
</evidence>
<feature type="compositionally biased region" description="Low complexity" evidence="12">
    <location>
        <begin position="609"/>
        <end position="639"/>
    </location>
</feature>
<accession>A0A8C7J1P4</accession>
<keyword evidence="8" id="KW-0156">Chromatin regulator</keyword>
<dbReference type="GO" id="GO:0031593">
    <property type="term" value="F:polyubiquitin modification-dependent protein binding"/>
    <property type="evidence" value="ECO:0007669"/>
    <property type="project" value="TreeGrafter"/>
</dbReference>
<feature type="region of interest" description="Disordered" evidence="12">
    <location>
        <begin position="1139"/>
        <end position="1195"/>
    </location>
</feature>
<comment type="subcellular location">
    <subcellularLocation>
        <location evidence="2">Cytoplasm</location>
        <location evidence="2">Cytosol</location>
    </subcellularLocation>
    <subcellularLocation>
        <location evidence="1">Nucleus</location>
    </subcellularLocation>
    <subcellularLocation>
        <location evidence="3">Secreted</location>
        <location evidence="3">Extracellular exosome</location>
    </subcellularLocation>
</comment>
<feature type="compositionally biased region" description="Low complexity" evidence="12">
    <location>
        <begin position="1172"/>
        <end position="1181"/>
    </location>
</feature>
<dbReference type="InterPro" id="IPR048926">
    <property type="entry name" value="Bag6_BAGS"/>
</dbReference>
<dbReference type="Gene3D" id="3.10.20.90">
    <property type="entry name" value="Phosphatidylinositol 3-kinase Catalytic Subunit, Chain A, domain 1"/>
    <property type="match status" value="1"/>
</dbReference>
<feature type="region of interest" description="Disordered" evidence="12">
    <location>
        <begin position="1257"/>
        <end position="1316"/>
    </location>
</feature>
<protein>
    <recommendedName>
        <fullName evidence="11">BCL2-associated athanogene 6</fullName>
    </recommendedName>
</protein>
<keyword evidence="4" id="KW-0813">Transport</keyword>
<reference evidence="14" key="1">
    <citation type="submission" date="2025-08" db="UniProtKB">
        <authorList>
            <consortium name="Ensembl"/>
        </authorList>
    </citation>
    <scope>IDENTIFICATION</scope>
</reference>
<feature type="region of interest" description="Disordered" evidence="12">
    <location>
        <begin position="169"/>
        <end position="207"/>
    </location>
</feature>
<evidence type="ECO:0000256" key="8">
    <source>
        <dbReference type="ARBA" id="ARBA00022853"/>
    </source>
</evidence>
<dbReference type="GO" id="GO:0005576">
    <property type="term" value="C:extracellular region"/>
    <property type="evidence" value="ECO:0007669"/>
    <property type="project" value="UniProtKB-SubCell"/>
</dbReference>
<keyword evidence="9" id="KW-0143">Chaperone</keyword>
<gene>
    <name evidence="14" type="primary">BAG6</name>
    <name evidence="14" type="synonym">LOC109909165</name>
</gene>
<feature type="domain" description="Ubiquitin-like" evidence="13">
    <location>
        <begin position="99"/>
        <end position="159"/>
    </location>
</feature>
<evidence type="ECO:0000256" key="1">
    <source>
        <dbReference type="ARBA" id="ARBA00004123"/>
    </source>
</evidence>
<evidence type="ECO:0000256" key="12">
    <source>
        <dbReference type="SAM" id="MobiDB-lite"/>
    </source>
</evidence>
<keyword evidence="7" id="KW-0053">Apoptosis</keyword>
<feature type="compositionally biased region" description="Pro residues" evidence="12">
    <location>
        <begin position="845"/>
        <end position="856"/>
    </location>
</feature>
<evidence type="ECO:0000256" key="7">
    <source>
        <dbReference type="ARBA" id="ARBA00022703"/>
    </source>
</evidence>
<feature type="compositionally biased region" description="Low complexity" evidence="12">
    <location>
        <begin position="1139"/>
        <end position="1155"/>
    </location>
</feature>
<dbReference type="PROSITE" id="PS50053">
    <property type="entry name" value="UBIQUITIN_2"/>
    <property type="match status" value="1"/>
</dbReference>
<dbReference type="KEGG" id="oki:109909165"/>
<dbReference type="GeneTree" id="ENSGT00390000016199"/>
<dbReference type="Pfam" id="PF20960">
    <property type="entry name" value="Bag6_BAGS"/>
    <property type="match status" value="1"/>
</dbReference>
<evidence type="ECO:0000313" key="14">
    <source>
        <dbReference type="Ensembl" id="ENSOKIP00005082050.1"/>
    </source>
</evidence>
<dbReference type="Pfam" id="PF00240">
    <property type="entry name" value="ubiquitin"/>
    <property type="match status" value="1"/>
</dbReference>
<feature type="region of interest" description="Disordered" evidence="12">
    <location>
        <begin position="48"/>
        <end position="88"/>
    </location>
</feature>
<feature type="region of interest" description="Disordered" evidence="12">
    <location>
        <begin position="478"/>
        <end position="523"/>
    </location>
</feature>
<feature type="region of interest" description="Disordered" evidence="12">
    <location>
        <begin position="732"/>
        <end position="783"/>
    </location>
</feature>
<dbReference type="FunFam" id="3.10.20.90:FF:000041">
    <property type="entry name" value="large proline-rich protein BAG6 isoform X1"/>
    <property type="match status" value="1"/>
</dbReference>
<dbReference type="GO" id="GO:0005634">
    <property type="term" value="C:nucleus"/>
    <property type="evidence" value="ECO:0007669"/>
    <property type="project" value="UniProtKB-SubCell"/>
</dbReference>